<evidence type="ECO:0000313" key="3">
    <source>
        <dbReference type="EMBL" id="UOE43756.1"/>
    </source>
</evidence>
<accession>A0ABY4C0X0</accession>
<dbReference type="InterPro" id="IPR000182">
    <property type="entry name" value="GNAT_dom"/>
</dbReference>
<reference evidence="3 4" key="1">
    <citation type="submission" date="2022-03" db="EMBL/GenBank/DDBJ databases">
        <title>Mucilaginibacter sp. isolated from the gut of Protaetia brevitarsis seulensis larvae.</title>
        <authorList>
            <person name="Won M."/>
            <person name="Kim S.-J."/>
            <person name="Kwon S.-W."/>
        </authorList>
    </citation>
    <scope>NUCLEOTIDE SEQUENCE [LARGE SCALE GENOMIC DNA]</scope>
    <source>
        <strain evidence="3 4">CFWR-12</strain>
    </source>
</reference>
<dbReference type="InterPro" id="IPR016181">
    <property type="entry name" value="Acyl_CoA_acyltransferase"/>
</dbReference>
<proteinExistence type="predicted"/>
<evidence type="ECO:0000259" key="2">
    <source>
        <dbReference type="PROSITE" id="PS51729"/>
    </source>
</evidence>
<name>A0ABY4C0X0_9MICO</name>
<organism evidence="3 4">
    <name type="scientific">Agromyces larvae</name>
    <dbReference type="NCBI Taxonomy" id="2929802"/>
    <lineage>
        <taxon>Bacteria</taxon>
        <taxon>Bacillati</taxon>
        <taxon>Actinomycetota</taxon>
        <taxon>Actinomycetes</taxon>
        <taxon>Micrococcales</taxon>
        <taxon>Microbacteriaceae</taxon>
        <taxon>Agromyces</taxon>
    </lineage>
</organism>
<dbReference type="SUPFAM" id="SSF55729">
    <property type="entry name" value="Acyl-CoA N-acyltransferases (Nat)"/>
    <property type="match status" value="1"/>
</dbReference>
<dbReference type="Pfam" id="PF14542">
    <property type="entry name" value="Acetyltransf_CG"/>
    <property type="match status" value="1"/>
</dbReference>
<keyword evidence="4" id="KW-1185">Reference proteome</keyword>
<gene>
    <name evidence="3" type="ORF">MTO99_16530</name>
</gene>
<dbReference type="PROSITE" id="PS51729">
    <property type="entry name" value="GNAT_YJDJ"/>
    <property type="match status" value="1"/>
</dbReference>
<dbReference type="PANTHER" id="PTHR31435">
    <property type="entry name" value="PROTEIN NATD1"/>
    <property type="match status" value="1"/>
</dbReference>
<dbReference type="EMBL" id="CP094528">
    <property type="protein sequence ID" value="UOE43756.1"/>
    <property type="molecule type" value="Genomic_DNA"/>
</dbReference>
<evidence type="ECO:0000259" key="1">
    <source>
        <dbReference type="PROSITE" id="PS51186"/>
    </source>
</evidence>
<feature type="domain" description="N-acetyltransferase" evidence="2">
    <location>
        <begin position="5"/>
        <end position="91"/>
    </location>
</feature>
<sequence>MSDIVRNDERHRYELRVDGDRAGFAVFREEPGRIVFTHTVVLPAYEGRGLGGRLAKFALDDAVARGLEIVPECPFIAAYLRRHPEYADSVVGASPAE</sequence>
<dbReference type="InterPro" id="IPR031165">
    <property type="entry name" value="GNAT_YJDJ"/>
</dbReference>
<dbReference type="CDD" id="cd04301">
    <property type="entry name" value="NAT_SF"/>
    <property type="match status" value="1"/>
</dbReference>
<dbReference type="PROSITE" id="PS51186">
    <property type="entry name" value="GNAT"/>
    <property type="match status" value="1"/>
</dbReference>
<protein>
    <submittedName>
        <fullName evidence="3">N-acetyltransferase</fullName>
    </submittedName>
</protein>
<dbReference type="Proteomes" id="UP000832097">
    <property type="component" value="Chromosome"/>
</dbReference>
<dbReference type="Gene3D" id="3.40.630.30">
    <property type="match status" value="1"/>
</dbReference>
<dbReference type="RefSeq" id="WP_243554945.1">
    <property type="nucleotide sequence ID" value="NZ_CP094528.1"/>
</dbReference>
<evidence type="ECO:0000313" key="4">
    <source>
        <dbReference type="Proteomes" id="UP000832097"/>
    </source>
</evidence>
<feature type="domain" description="N-acetyltransferase" evidence="1">
    <location>
        <begin position="1"/>
        <end position="97"/>
    </location>
</feature>
<dbReference type="InterPro" id="IPR045057">
    <property type="entry name" value="Gcn5-rel_NAT"/>
</dbReference>
<dbReference type="PANTHER" id="PTHR31435:SF10">
    <property type="entry name" value="BSR4717 PROTEIN"/>
    <property type="match status" value="1"/>
</dbReference>